<reference evidence="2 3" key="3">
    <citation type="journal article" date="2013" name="Rice">
        <title>Improvement of the Oryza sativa Nipponbare reference genome using next generation sequence and optical map data.</title>
        <authorList>
            <person name="Kawahara Y."/>
            <person name="de la Bastide M."/>
            <person name="Hamilton J.P."/>
            <person name="Kanamori H."/>
            <person name="McCombie W.R."/>
            <person name="Ouyang S."/>
            <person name="Schwartz D.C."/>
            <person name="Tanaka T."/>
            <person name="Wu J."/>
            <person name="Zhou S."/>
            <person name="Childs K.L."/>
            <person name="Davidson R.M."/>
            <person name="Lin H."/>
            <person name="Quesada-Ocampo L."/>
            <person name="Vaillancourt B."/>
            <person name="Sakai H."/>
            <person name="Lee S.S."/>
            <person name="Kim J."/>
            <person name="Numa H."/>
            <person name="Itoh T."/>
            <person name="Buell C.R."/>
            <person name="Matsumoto T."/>
        </authorList>
    </citation>
    <scope>NUCLEOTIDE SEQUENCE [LARGE SCALE GENOMIC DNA]</scope>
    <source>
        <strain evidence="3">cv. Nipponbare</strain>
    </source>
</reference>
<reference evidence="3" key="1">
    <citation type="journal article" date="2005" name="Nature">
        <title>The map-based sequence of the rice genome.</title>
        <authorList>
            <consortium name="International rice genome sequencing project (IRGSP)"/>
            <person name="Matsumoto T."/>
            <person name="Wu J."/>
            <person name="Kanamori H."/>
            <person name="Katayose Y."/>
            <person name="Fujisawa M."/>
            <person name="Namiki N."/>
            <person name="Mizuno H."/>
            <person name="Yamamoto K."/>
            <person name="Antonio B.A."/>
            <person name="Baba T."/>
            <person name="Sakata K."/>
            <person name="Nagamura Y."/>
            <person name="Aoki H."/>
            <person name="Arikawa K."/>
            <person name="Arita K."/>
            <person name="Bito T."/>
            <person name="Chiden Y."/>
            <person name="Fujitsuka N."/>
            <person name="Fukunaka R."/>
            <person name="Hamada M."/>
            <person name="Harada C."/>
            <person name="Hayashi A."/>
            <person name="Hijishita S."/>
            <person name="Honda M."/>
            <person name="Hosokawa S."/>
            <person name="Ichikawa Y."/>
            <person name="Idonuma A."/>
            <person name="Iijima M."/>
            <person name="Ikeda M."/>
            <person name="Ikeno M."/>
            <person name="Ito K."/>
            <person name="Ito S."/>
            <person name="Ito T."/>
            <person name="Ito Y."/>
            <person name="Ito Y."/>
            <person name="Iwabuchi A."/>
            <person name="Kamiya K."/>
            <person name="Karasawa W."/>
            <person name="Kurita K."/>
            <person name="Katagiri S."/>
            <person name="Kikuta A."/>
            <person name="Kobayashi H."/>
            <person name="Kobayashi N."/>
            <person name="Machita K."/>
            <person name="Maehara T."/>
            <person name="Masukawa M."/>
            <person name="Mizubayashi T."/>
            <person name="Mukai Y."/>
            <person name="Nagasaki H."/>
            <person name="Nagata Y."/>
            <person name="Naito S."/>
            <person name="Nakashima M."/>
            <person name="Nakama Y."/>
            <person name="Nakamichi Y."/>
            <person name="Nakamura M."/>
            <person name="Meguro A."/>
            <person name="Negishi M."/>
            <person name="Ohta I."/>
            <person name="Ohta T."/>
            <person name="Okamoto M."/>
            <person name="Ono N."/>
            <person name="Saji S."/>
            <person name="Sakaguchi M."/>
            <person name="Sakai K."/>
            <person name="Shibata M."/>
            <person name="Shimokawa T."/>
            <person name="Song J."/>
            <person name="Takazaki Y."/>
            <person name="Terasawa K."/>
            <person name="Tsugane M."/>
            <person name="Tsuji K."/>
            <person name="Ueda S."/>
            <person name="Waki K."/>
            <person name="Yamagata H."/>
            <person name="Yamamoto M."/>
            <person name="Yamamoto S."/>
            <person name="Yamane H."/>
            <person name="Yoshiki S."/>
            <person name="Yoshihara R."/>
            <person name="Yukawa K."/>
            <person name="Zhong H."/>
            <person name="Yano M."/>
            <person name="Yuan Q."/>
            <person name="Ouyang S."/>
            <person name="Liu J."/>
            <person name="Jones K.M."/>
            <person name="Gansberger K."/>
            <person name="Moffat K."/>
            <person name="Hill J."/>
            <person name="Bera J."/>
            <person name="Fadrosh D."/>
            <person name="Jin S."/>
            <person name="Johri S."/>
            <person name="Kim M."/>
            <person name="Overton L."/>
            <person name="Reardon M."/>
            <person name="Tsitrin T."/>
            <person name="Vuong H."/>
            <person name="Weaver B."/>
            <person name="Ciecko A."/>
            <person name="Tallon L."/>
            <person name="Jackson J."/>
            <person name="Pai G."/>
            <person name="Aken S.V."/>
            <person name="Utterback T."/>
            <person name="Reidmuller S."/>
            <person name="Feldblyum T."/>
            <person name="Hsiao J."/>
            <person name="Zismann V."/>
            <person name="Iobst S."/>
            <person name="de Vazeille A.R."/>
            <person name="Buell C.R."/>
            <person name="Ying K."/>
            <person name="Li Y."/>
            <person name="Lu T."/>
            <person name="Huang Y."/>
            <person name="Zhao Q."/>
            <person name="Feng Q."/>
            <person name="Zhang L."/>
            <person name="Zhu J."/>
            <person name="Weng Q."/>
            <person name="Mu J."/>
            <person name="Lu Y."/>
            <person name="Fan D."/>
            <person name="Liu Y."/>
            <person name="Guan J."/>
            <person name="Zhang Y."/>
            <person name="Yu S."/>
            <person name="Liu X."/>
            <person name="Zhang Y."/>
            <person name="Hong G."/>
            <person name="Han B."/>
            <person name="Choisne N."/>
            <person name="Demange N."/>
            <person name="Orjeda G."/>
            <person name="Samain S."/>
            <person name="Cattolico L."/>
            <person name="Pelletier E."/>
            <person name="Couloux A."/>
            <person name="Segurens B."/>
            <person name="Wincker P."/>
            <person name="D'Hont A."/>
            <person name="Scarpelli C."/>
            <person name="Weissenbach J."/>
            <person name="Salanoubat M."/>
            <person name="Quetier F."/>
            <person name="Yu Y."/>
            <person name="Kim H.R."/>
            <person name="Rambo T."/>
            <person name="Currie J."/>
            <person name="Collura K."/>
            <person name="Luo M."/>
            <person name="Yang T."/>
            <person name="Ammiraju J.S.S."/>
            <person name="Engler F."/>
            <person name="Soderlund C."/>
            <person name="Wing R.A."/>
            <person name="Palmer L.E."/>
            <person name="de la Bastide M."/>
            <person name="Spiegel L."/>
            <person name="Nascimento L."/>
            <person name="Zutavern T."/>
            <person name="O'Shaughnessy A."/>
            <person name="Dike S."/>
            <person name="Dedhia N."/>
            <person name="Preston R."/>
            <person name="Balija V."/>
            <person name="McCombie W.R."/>
            <person name="Chow T."/>
            <person name="Chen H."/>
            <person name="Chung M."/>
            <person name="Chen C."/>
            <person name="Shaw J."/>
            <person name="Wu H."/>
            <person name="Hsiao K."/>
            <person name="Chao Y."/>
            <person name="Chu M."/>
            <person name="Cheng C."/>
            <person name="Hour A."/>
            <person name="Lee P."/>
            <person name="Lin S."/>
            <person name="Lin Y."/>
            <person name="Liou J."/>
            <person name="Liu S."/>
            <person name="Hsing Y."/>
            <person name="Raghuvanshi S."/>
            <person name="Mohanty A."/>
            <person name="Bharti A.K."/>
            <person name="Gaur A."/>
            <person name="Gupta V."/>
            <person name="Kumar D."/>
            <person name="Ravi V."/>
            <person name="Vij S."/>
            <person name="Kapur A."/>
            <person name="Khurana P."/>
            <person name="Khurana P."/>
            <person name="Khurana J.P."/>
            <person name="Tyagi A.K."/>
            <person name="Gaikwad K."/>
            <person name="Singh A."/>
            <person name="Dalal V."/>
            <person name="Srivastava S."/>
            <person name="Dixit A."/>
            <person name="Pal A.K."/>
            <person name="Ghazi I.A."/>
            <person name="Yadav M."/>
            <person name="Pandit A."/>
            <person name="Bhargava A."/>
            <person name="Sureshbabu K."/>
            <person name="Batra K."/>
            <person name="Sharma T.R."/>
            <person name="Mohapatra T."/>
            <person name="Singh N.K."/>
            <person name="Messing J."/>
            <person name="Nelson A.B."/>
            <person name="Fuks G."/>
            <person name="Kavchok S."/>
            <person name="Keizer G."/>
            <person name="Linton E."/>
            <person name="Llaca V."/>
            <person name="Song R."/>
            <person name="Tanyolac B."/>
            <person name="Young S."/>
            <person name="Ho-Il K."/>
            <person name="Hahn J.H."/>
            <person name="Sangsakoo G."/>
            <person name="Vanavichit A."/>
            <person name="de Mattos Luiz.A.T."/>
            <person name="Zimmer P.D."/>
            <person name="Malone G."/>
            <person name="Dellagostin O."/>
            <person name="de Oliveira A.C."/>
            <person name="Bevan M."/>
            <person name="Bancroft I."/>
            <person name="Minx P."/>
            <person name="Cordum H."/>
            <person name="Wilson R."/>
            <person name="Cheng Z."/>
            <person name="Jin W."/>
            <person name="Jiang J."/>
            <person name="Leong S.A."/>
            <person name="Iwama H."/>
            <person name="Gojobori T."/>
            <person name="Itoh T."/>
            <person name="Niimura Y."/>
            <person name="Fujii Y."/>
            <person name="Habara T."/>
            <person name="Sakai H."/>
            <person name="Sato Y."/>
            <person name="Wilson G."/>
            <person name="Kumar K."/>
            <person name="McCouch S."/>
            <person name="Juretic N."/>
            <person name="Hoen D."/>
            <person name="Wright S."/>
            <person name="Bruskiewich R."/>
            <person name="Bureau T."/>
            <person name="Miyao A."/>
            <person name="Hirochika H."/>
            <person name="Nishikawa T."/>
            <person name="Kadowaki K."/>
            <person name="Sugiura M."/>
            <person name="Burr B."/>
            <person name="Sasaki T."/>
        </authorList>
    </citation>
    <scope>NUCLEOTIDE SEQUENCE [LARGE SCALE GENOMIC DNA]</scope>
    <source>
        <strain evidence="3">cv. Nipponbare</strain>
    </source>
</reference>
<dbReference type="InParanoid" id="A0A0P0XIE7"/>
<feature type="compositionally biased region" description="Basic and acidic residues" evidence="1">
    <location>
        <begin position="72"/>
        <end position="91"/>
    </location>
</feature>
<name>A0A0P0XIE7_ORYSJ</name>
<reference evidence="2 3" key="2">
    <citation type="journal article" date="2013" name="Plant Cell Physiol.">
        <title>Rice Annotation Project Database (RAP-DB): an integrative and interactive database for rice genomics.</title>
        <authorList>
            <person name="Sakai H."/>
            <person name="Lee S.S."/>
            <person name="Tanaka T."/>
            <person name="Numa H."/>
            <person name="Kim J."/>
            <person name="Kawahara Y."/>
            <person name="Wakimoto H."/>
            <person name="Yang C.C."/>
            <person name="Iwamoto M."/>
            <person name="Abe T."/>
            <person name="Yamada Y."/>
            <person name="Muto A."/>
            <person name="Inokuchi H."/>
            <person name="Ikemura T."/>
            <person name="Matsumoto T."/>
            <person name="Sasaki T."/>
            <person name="Itoh T."/>
        </authorList>
    </citation>
    <scope>NUCLEOTIDE SEQUENCE [LARGE SCALE GENOMIC DNA]</scope>
    <source>
        <strain evidence="3">cv. Nipponbare</strain>
    </source>
</reference>
<accession>A0A0P0XIE7</accession>
<dbReference type="AlphaFoldDB" id="A0A0P0XIE7"/>
<proteinExistence type="predicted"/>
<feature type="compositionally biased region" description="Basic residues" evidence="1">
    <location>
        <begin position="92"/>
        <end position="101"/>
    </location>
</feature>
<feature type="non-terminal residue" evidence="2">
    <location>
        <position position="1"/>
    </location>
</feature>
<evidence type="ECO:0000313" key="3">
    <source>
        <dbReference type="Proteomes" id="UP000059680"/>
    </source>
</evidence>
<dbReference type="EMBL" id="AP014964">
    <property type="protein sequence ID" value="BAT06582.1"/>
    <property type="molecule type" value="Genomic_DNA"/>
</dbReference>
<feature type="compositionally biased region" description="Basic residues" evidence="1">
    <location>
        <begin position="140"/>
        <end position="153"/>
    </location>
</feature>
<sequence>RLAGLLVPVGARRDRHQDRRLQPDASEHPAPHPLHAAAERERDGVADGDADAVVAAQVDVRHQPLPPGADGHAGEHRLDAVEEEREGEHHAQARHRAHHLRAARERRAVHVAEQQHRREEGDADGDRGHEHHRDREPRRPRPPRAQLVRHPHADRRVEPEEHHDLPPKQFSLTRWRRRRRRPGHWGGYRQ</sequence>
<dbReference type="eggNOG" id="ENOG502R7BA">
    <property type="taxonomic scope" value="Eukaryota"/>
</dbReference>
<dbReference type="PaxDb" id="39947-A0A0P0XIE7"/>
<evidence type="ECO:0000313" key="2">
    <source>
        <dbReference type="EMBL" id="BAT06582.1"/>
    </source>
</evidence>
<evidence type="ECO:0000256" key="1">
    <source>
        <dbReference type="SAM" id="MobiDB-lite"/>
    </source>
</evidence>
<gene>
    <name evidence="2" type="ordered locus">Os08g0550301</name>
    <name evidence="2" type="ORF">OSNPB_080550301</name>
</gene>
<organism evidence="2 3">
    <name type="scientific">Oryza sativa subsp. japonica</name>
    <name type="common">Rice</name>
    <dbReference type="NCBI Taxonomy" id="39947"/>
    <lineage>
        <taxon>Eukaryota</taxon>
        <taxon>Viridiplantae</taxon>
        <taxon>Streptophyta</taxon>
        <taxon>Embryophyta</taxon>
        <taxon>Tracheophyta</taxon>
        <taxon>Spermatophyta</taxon>
        <taxon>Magnoliopsida</taxon>
        <taxon>Liliopsida</taxon>
        <taxon>Poales</taxon>
        <taxon>Poaceae</taxon>
        <taxon>BOP clade</taxon>
        <taxon>Oryzoideae</taxon>
        <taxon>Oryzeae</taxon>
        <taxon>Oryzinae</taxon>
        <taxon>Oryza</taxon>
        <taxon>Oryza sativa</taxon>
    </lineage>
</organism>
<feature type="compositionally biased region" description="Basic and acidic residues" evidence="1">
    <location>
        <begin position="11"/>
        <end position="30"/>
    </location>
</feature>
<feature type="compositionally biased region" description="Basic residues" evidence="1">
    <location>
        <begin position="174"/>
        <end position="183"/>
    </location>
</feature>
<feature type="compositionally biased region" description="Basic and acidic residues" evidence="1">
    <location>
        <begin position="102"/>
        <end position="139"/>
    </location>
</feature>
<feature type="region of interest" description="Disordered" evidence="1">
    <location>
        <begin position="1"/>
        <end position="190"/>
    </location>
</feature>
<dbReference type="Gramene" id="Os08t0550301-00">
    <property type="protein sequence ID" value="Os08t0550301-00"/>
    <property type="gene ID" value="Os08g0550301"/>
</dbReference>
<dbReference type="Proteomes" id="UP000059680">
    <property type="component" value="Chromosome 8"/>
</dbReference>
<protein>
    <submittedName>
        <fullName evidence="2">Os08g0550301 protein</fullName>
    </submittedName>
</protein>
<keyword evidence="3" id="KW-1185">Reference proteome</keyword>
<feature type="compositionally biased region" description="Basic and acidic residues" evidence="1">
    <location>
        <begin position="154"/>
        <end position="166"/>
    </location>
</feature>